<protein>
    <recommendedName>
        <fullName evidence="3">Phage head morphogenesis domain-containing protein</fullName>
    </recommendedName>
</protein>
<dbReference type="Proteomes" id="UP001576780">
    <property type="component" value="Unassembled WGS sequence"/>
</dbReference>
<name>A0ABV4WE59_9CYAN</name>
<evidence type="ECO:0008006" key="3">
    <source>
        <dbReference type="Google" id="ProtNLM"/>
    </source>
</evidence>
<gene>
    <name evidence="1" type="ORF">ACE1CA_00385</name>
</gene>
<reference evidence="1 2" key="1">
    <citation type="submission" date="2024-09" db="EMBL/GenBank/DDBJ databases">
        <title>Floridaenema gen nov. (Aerosakkonemataceae, Aerosakkonematales ord. nov., Cyanobacteria) from benthic tropical and subtropical fresh waters, with the description of four new species.</title>
        <authorList>
            <person name="Moretto J.A."/>
            <person name="Berthold D.E."/>
            <person name="Lefler F.W."/>
            <person name="Huang I.-S."/>
            <person name="Laughinghouse H. IV."/>
        </authorList>
    </citation>
    <scope>NUCLEOTIDE SEQUENCE [LARGE SCALE GENOMIC DNA]</scope>
    <source>
        <strain evidence="1 2">BLCC-F167</strain>
    </source>
</reference>
<accession>A0ABV4WE59</accession>
<sequence>MFKLDRNTLVADFVWDAAAQRYKWVDNGRYLSREAMLSLTGKAIEGSKRELRAIANQLIENEISLKDWQKATAQQLKILHLQQALLGRGGVDAMKSADYLAIGRNLKSEYEYLRNFAKDINDGNLTQSQFLARLDMYAEKSRSSGLMMAEAGHKEQGYQYMQRFLAPANNCQSCIEYAFKGIQPIGFLPLPTFDCFCRANCRCSVMYFRKPDGSD</sequence>
<keyword evidence="2" id="KW-1185">Reference proteome</keyword>
<proteinExistence type="predicted"/>
<organism evidence="1 2">
    <name type="scientific">Floridaenema evergladense BLCC-F167</name>
    <dbReference type="NCBI Taxonomy" id="3153639"/>
    <lineage>
        <taxon>Bacteria</taxon>
        <taxon>Bacillati</taxon>
        <taxon>Cyanobacteriota</taxon>
        <taxon>Cyanophyceae</taxon>
        <taxon>Oscillatoriophycideae</taxon>
        <taxon>Aerosakkonematales</taxon>
        <taxon>Aerosakkonemataceae</taxon>
        <taxon>Floridanema</taxon>
        <taxon>Floridanema evergladense</taxon>
    </lineage>
</organism>
<evidence type="ECO:0000313" key="1">
    <source>
        <dbReference type="EMBL" id="MFB2832968.1"/>
    </source>
</evidence>
<comment type="caution">
    <text evidence="1">The sequence shown here is derived from an EMBL/GenBank/DDBJ whole genome shotgun (WGS) entry which is preliminary data.</text>
</comment>
<dbReference type="EMBL" id="JBHFNT010000004">
    <property type="protein sequence ID" value="MFB2832968.1"/>
    <property type="molecule type" value="Genomic_DNA"/>
</dbReference>
<evidence type="ECO:0000313" key="2">
    <source>
        <dbReference type="Proteomes" id="UP001576780"/>
    </source>
</evidence>